<feature type="compositionally biased region" description="Basic and acidic residues" evidence="4">
    <location>
        <begin position="886"/>
        <end position="898"/>
    </location>
</feature>
<dbReference type="InParanoid" id="A0A409WVF3"/>
<dbReference type="InterPro" id="IPR011047">
    <property type="entry name" value="Quinoprotein_ADH-like_sf"/>
</dbReference>
<feature type="repeat" description="WD" evidence="3">
    <location>
        <begin position="655"/>
        <end position="680"/>
    </location>
</feature>
<evidence type="ECO:0000256" key="2">
    <source>
        <dbReference type="ARBA" id="ARBA00022737"/>
    </source>
</evidence>
<feature type="repeat" description="WD" evidence="3">
    <location>
        <begin position="216"/>
        <end position="241"/>
    </location>
</feature>
<dbReference type="PROSITE" id="PS50082">
    <property type="entry name" value="WD_REPEATS_2"/>
    <property type="match status" value="3"/>
</dbReference>
<evidence type="ECO:0000256" key="1">
    <source>
        <dbReference type="ARBA" id="ARBA00022574"/>
    </source>
</evidence>
<gene>
    <name evidence="5" type="ORF">CVT26_012904</name>
</gene>
<evidence type="ECO:0008006" key="7">
    <source>
        <dbReference type="Google" id="ProtNLM"/>
    </source>
</evidence>
<accession>A0A409WVF3</accession>
<dbReference type="OrthoDB" id="2639794at2759"/>
<dbReference type="PANTHER" id="PTHR22847:SF637">
    <property type="entry name" value="WD REPEAT DOMAIN 5B"/>
    <property type="match status" value="1"/>
</dbReference>
<dbReference type="AlphaFoldDB" id="A0A409WVF3"/>
<organism evidence="5 6">
    <name type="scientific">Gymnopilus dilepis</name>
    <dbReference type="NCBI Taxonomy" id="231916"/>
    <lineage>
        <taxon>Eukaryota</taxon>
        <taxon>Fungi</taxon>
        <taxon>Dikarya</taxon>
        <taxon>Basidiomycota</taxon>
        <taxon>Agaricomycotina</taxon>
        <taxon>Agaricomycetes</taxon>
        <taxon>Agaricomycetidae</taxon>
        <taxon>Agaricales</taxon>
        <taxon>Agaricineae</taxon>
        <taxon>Hymenogastraceae</taxon>
        <taxon>Gymnopilus</taxon>
    </lineage>
</organism>
<dbReference type="Gene3D" id="2.130.10.10">
    <property type="entry name" value="YVTN repeat-like/Quinoprotein amine dehydrogenase"/>
    <property type="match status" value="2"/>
</dbReference>
<dbReference type="SUPFAM" id="SSF50998">
    <property type="entry name" value="Quinoprotein alcohol dehydrogenase-like"/>
    <property type="match status" value="2"/>
</dbReference>
<evidence type="ECO:0000256" key="4">
    <source>
        <dbReference type="SAM" id="MobiDB-lite"/>
    </source>
</evidence>
<protein>
    <recommendedName>
        <fullName evidence="7">WD40 repeat-like protein</fullName>
    </recommendedName>
</protein>
<dbReference type="Proteomes" id="UP000284706">
    <property type="component" value="Unassembled WGS sequence"/>
</dbReference>
<dbReference type="InterPro" id="IPR015943">
    <property type="entry name" value="WD40/YVTN_repeat-like_dom_sf"/>
</dbReference>
<evidence type="ECO:0000313" key="6">
    <source>
        <dbReference type="Proteomes" id="UP000284706"/>
    </source>
</evidence>
<feature type="repeat" description="WD" evidence="3">
    <location>
        <begin position="681"/>
        <end position="720"/>
    </location>
</feature>
<keyword evidence="1 3" id="KW-0853">WD repeat</keyword>
<dbReference type="STRING" id="231916.A0A409WVF3"/>
<keyword evidence="6" id="KW-1185">Reference proteome</keyword>
<dbReference type="GO" id="GO:1990234">
    <property type="term" value="C:transferase complex"/>
    <property type="evidence" value="ECO:0007669"/>
    <property type="project" value="UniProtKB-ARBA"/>
</dbReference>
<sequence>MVYPLISSPNPVSTPRLPSAWEEPREFSVPIPSDYHPEAPMSFLACSATHVVLGQRNTNRVHVYSLPTFDVSVLELEEVSHFRSLEVYGETLVAIVRNIGKVGYRLEFYDLSTGRGLGSIWTLDYRSTTISVPETERVETEQNGELVREEWPKNPTLVVCFPSDHDGRFLRTYTPRHSFERSTHNNDNGPPQGSGPMDPVNTISLSHKVRCHASIGRTAVTGGYDATLRVWDIITGDCQQLLIGHCLTITDVCLIYSASAYDTVRVWDRRSGDCLHVLEWAPFRLATSPSYIMRTGCMGVSAPRSGTSLWSSGSTRVVHQIANNMGSSLGPVRGKEHTLVIWELDCLKILDVKSGEVLVCSPAGTRSRFLQGCSQDRFFMTVVPQGTEYTLKVWDFGGNSSTSSEDDVSRSNGQSRGNDLGSNDTRSEDDLSDKTEQVAMEINLEGKSAGRSIITGKRKRNGEENCIRHPLRRLYHPYEWGLILACSANHVVLGQRDNNHIYLYSLPTFEVTVLDLEEVLHLGSFQIYGEILVARDRHIPGEAYSLYFYDLSTGKSLGILPDDNGDATVSCPETELVEVEENGKLVQEEWPKNPTLVICFTNPTQVLRTYELHHSVGRGTPISDAEDSEVQECAAMVPKMMISLGHGAQSLTSLGRTAITGGSDATIRTWDIITGECLQVLIGHLSAVTHVCFDKTRIYSSSYDATVRIWSRHSGDCLHVLDWAAFHSHTSYYRLNTTPSYLMGTGYIPTSRHYRTLLWDPDSGRLIHHIGHHRDSCLGPIRGKEHTLVTLELDADSGVEWLKIWDVESARVLMGSPAGTQSRFLSFCSPGRFLIAVVRQATQNTLQVWDFGEDDLTTSKNDVLNNSKILRGDELGDNDVSLEDGTSDKMEEPRKRKRLNEGESFVRRIFRRLVGGEPDESHEA</sequence>
<feature type="region of interest" description="Disordered" evidence="4">
    <location>
        <begin position="400"/>
        <end position="433"/>
    </location>
</feature>
<keyword evidence="2" id="KW-0677">Repeat</keyword>
<dbReference type="InterPro" id="IPR020472">
    <property type="entry name" value="WD40_PAC1"/>
</dbReference>
<evidence type="ECO:0000256" key="3">
    <source>
        <dbReference type="PROSITE-ProRule" id="PRU00221"/>
    </source>
</evidence>
<dbReference type="Pfam" id="PF00400">
    <property type="entry name" value="WD40"/>
    <property type="match status" value="2"/>
</dbReference>
<dbReference type="InterPro" id="IPR001680">
    <property type="entry name" value="WD40_rpt"/>
</dbReference>
<proteinExistence type="predicted"/>
<dbReference type="SMART" id="SM00320">
    <property type="entry name" value="WD40"/>
    <property type="match status" value="4"/>
</dbReference>
<dbReference type="PANTHER" id="PTHR22847">
    <property type="entry name" value="WD40 REPEAT PROTEIN"/>
    <property type="match status" value="1"/>
</dbReference>
<feature type="compositionally biased region" description="Polar residues" evidence="4">
    <location>
        <begin position="412"/>
        <end position="424"/>
    </location>
</feature>
<feature type="region of interest" description="Disordered" evidence="4">
    <location>
        <begin position="875"/>
        <end position="898"/>
    </location>
</feature>
<name>A0A409WVF3_9AGAR</name>
<reference evidence="5 6" key="1">
    <citation type="journal article" date="2018" name="Evol. Lett.">
        <title>Horizontal gene cluster transfer increased hallucinogenic mushroom diversity.</title>
        <authorList>
            <person name="Reynolds H.T."/>
            <person name="Vijayakumar V."/>
            <person name="Gluck-Thaler E."/>
            <person name="Korotkin H.B."/>
            <person name="Matheny P.B."/>
            <person name="Slot J.C."/>
        </authorList>
    </citation>
    <scope>NUCLEOTIDE SEQUENCE [LARGE SCALE GENOMIC DNA]</scope>
    <source>
        <strain evidence="5 6">SRW20</strain>
    </source>
</reference>
<evidence type="ECO:0000313" key="5">
    <source>
        <dbReference type="EMBL" id="PPQ82493.1"/>
    </source>
</evidence>
<dbReference type="EMBL" id="NHYE01004740">
    <property type="protein sequence ID" value="PPQ82493.1"/>
    <property type="molecule type" value="Genomic_DNA"/>
</dbReference>
<feature type="region of interest" description="Disordered" evidence="4">
    <location>
        <begin position="179"/>
        <end position="199"/>
    </location>
</feature>
<comment type="caution">
    <text evidence="5">The sequence shown here is derived from an EMBL/GenBank/DDBJ whole genome shotgun (WGS) entry which is preliminary data.</text>
</comment>
<dbReference type="PRINTS" id="PR00320">
    <property type="entry name" value="GPROTEINBRPT"/>
</dbReference>